<keyword evidence="4 8" id="KW-0547">Nucleotide-binding</keyword>
<dbReference type="GO" id="GO:0016020">
    <property type="term" value="C:membrane"/>
    <property type="evidence" value="ECO:0007669"/>
    <property type="project" value="UniProtKB-SubCell"/>
</dbReference>
<dbReference type="AlphaFoldDB" id="A0A956NHZ9"/>
<comment type="subcellular location">
    <subcellularLocation>
        <location evidence="1 8">Membrane</location>
        <topology evidence="1 8">Multi-pass membrane protein</topology>
    </subcellularLocation>
</comment>
<evidence type="ECO:0000313" key="11">
    <source>
        <dbReference type="Proteomes" id="UP000739538"/>
    </source>
</evidence>
<feature type="region of interest" description="Disordered" evidence="9">
    <location>
        <begin position="226"/>
        <end position="251"/>
    </location>
</feature>
<reference evidence="10" key="2">
    <citation type="journal article" date="2021" name="Microbiome">
        <title>Successional dynamics and alternative stable states in a saline activated sludge microbial community over 9 years.</title>
        <authorList>
            <person name="Wang Y."/>
            <person name="Ye J."/>
            <person name="Ju F."/>
            <person name="Liu L."/>
            <person name="Boyd J.A."/>
            <person name="Deng Y."/>
            <person name="Parks D.H."/>
            <person name="Jiang X."/>
            <person name="Yin X."/>
            <person name="Woodcroft B.J."/>
            <person name="Tyson G.W."/>
            <person name="Hugenholtz P."/>
            <person name="Polz M.F."/>
            <person name="Zhang T."/>
        </authorList>
    </citation>
    <scope>NUCLEOTIDE SEQUENCE</scope>
    <source>
        <strain evidence="10">HKST-UBA02</strain>
    </source>
</reference>
<keyword evidence="2 8" id="KW-0813">Transport</keyword>
<feature type="transmembrane region" description="Helical" evidence="8">
    <location>
        <begin position="130"/>
        <end position="151"/>
    </location>
</feature>
<dbReference type="PANTHER" id="PTHR43596">
    <property type="entry name" value="ADP,ATP CARRIER PROTEIN"/>
    <property type="match status" value="1"/>
</dbReference>
<evidence type="ECO:0000256" key="2">
    <source>
        <dbReference type="ARBA" id="ARBA00022448"/>
    </source>
</evidence>
<dbReference type="SUPFAM" id="SSF103473">
    <property type="entry name" value="MFS general substrate transporter"/>
    <property type="match status" value="1"/>
</dbReference>
<feature type="transmembrane region" description="Helical" evidence="8">
    <location>
        <begin position="194"/>
        <end position="212"/>
    </location>
</feature>
<evidence type="ECO:0000256" key="4">
    <source>
        <dbReference type="ARBA" id="ARBA00022741"/>
    </source>
</evidence>
<evidence type="ECO:0000256" key="6">
    <source>
        <dbReference type="ARBA" id="ARBA00022989"/>
    </source>
</evidence>
<organism evidence="10 11">
    <name type="scientific">Eiseniibacteriota bacterium</name>
    <dbReference type="NCBI Taxonomy" id="2212470"/>
    <lineage>
        <taxon>Bacteria</taxon>
        <taxon>Candidatus Eiseniibacteriota</taxon>
    </lineage>
</organism>
<evidence type="ECO:0000256" key="9">
    <source>
        <dbReference type="SAM" id="MobiDB-lite"/>
    </source>
</evidence>
<feature type="transmembrane region" description="Helical" evidence="8">
    <location>
        <begin position="99"/>
        <end position="118"/>
    </location>
</feature>
<name>A0A956NHZ9_UNCEI</name>
<dbReference type="EMBL" id="JAGQHS010000096">
    <property type="protein sequence ID" value="MCA9757394.1"/>
    <property type="molecule type" value="Genomic_DNA"/>
</dbReference>
<keyword evidence="6 8" id="KW-1133">Transmembrane helix</keyword>
<reference evidence="10" key="1">
    <citation type="submission" date="2020-04" db="EMBL/GenBank/DDBJ databases">
        <authorList>
            <person name="Zhang T."/>
        </authorList>
    </citation>
    <scope>NUCLEOTIDE SEQUENCE</scope>
    <source>
        <strain evidence="10">HKST-UBA02</strain>
    </source>
</reference>
<evidence type="ECO:0000256" key="8">
    <source>
        <dbReference type="RuleBase" id="RU363121"/>
    </source>
</evidence>
<feature type="transmembrane region" description="Helical" evidence="8">
    <location>
        <begin position="163"/>
        <end position="182"/>
    </location>
</feature>
<gene>
    <name evidence="10" type="ORF">KDA27_16440</name>
</gene>
<feature type="transmembrane region" description="Helical" evidence="8">
    <location>
        <begin position="320"/>
        <end position="340"/>
    </location>
</feature>
<dbReference type="GO" id="GO:0005471">
    <property type="term" value="F:ATP:ADP antiporter activity"/>
    <property type="evidence" value="ECO:0007669"/>
    <property type="project" value="InterPro"/>
</dbReference>
<feature type="transmembrane region" description="Helical" evidence="8">
    <location>
        <begin position="352"/>
        <end position="378"/>
    </location>
</feature>
<comment type="similarity">
    <text evidence="8">Belongs to the ADP/ATP translocase tlc family.</text>
</comment>
<accession>A0A956NHZ9</accession>
<evidence type="ECO:0000256" key="7">
    <source>
        <dbReference type="ARBA" id="ARBA00023136"/>
    </source>
</evidence>
<dbReference type="InterPro" id="IPR004667">
    <property type="entry name" value="ADP_ATP_car_bac_type"/>
</dbReference>
<evidence type="ECO:0000256" key="5">
    <source>
        <dbReference type="ARBA" id="ARBA00022840"/>
    </source>
</evidence>
<keyword evidence="5 8" id="KW-0067">ATP-binding</keyword>
<evidence type="ECO:0000256" key="3">
    <source>
        <dbReference type="ARBA" id="ARBA00022692"/>
    </source>
</evidence>
<proteinExistence type="inferred from homology"/>
<dbReference type="InterPro" id="IPR036259">
    <property type="entry name" value="MFS_trans_sf"/>
</dbReference>
<dbReference type="Pfam" id="PF03219">
    <property type="entry name" value="TLC"/>
    <property type="match status" value="2"/>
</dbReference>
<sequence length="474" mass="50929">MPESLAAGGAESKGPLEKFLGLFTEVRKGEGSVVLLLTLNIFLILTAYYIIKPVREALILAAPRGAEFKSYAAAGQAILLLGAVPLYAWLASRVPRRQLINTVTLFFAGNLVLFYLAVKAMQTGSLALGLGFYLWVGVFNLMVPAQFWSFANDVYTPEQGKRLFAIVAFGASLGAVMGSKITNLLIEPLGTDQLLLVSGGILVLSLLLSNTVESRKRQPAQAAIADHGDAGAGSALEGPAGTGETGSEEAPLTKGGSFGLVLRSRYLLLIALLMLFLNWVNTTGEFILGRIVKETIEANATALGLVGDEKGAWIGSHIGAFYADFFFVVNIIGLTVQLFLVSRILKYLGVRIALLFLPIIAFGGYALIGFASLGLALVRWTKTAENATDYSLQNTVRQALFLPTTREEKYKAKQAIDTFFVRAGDVLSALLVYLGLNQLALSTAGFARVNLVLAGIWLAIAVAIGLEYRRRVRE</sequence>
<protein>
    <recommendedName>
        <fullName evidence="8">ADP,ATP carrier protein</fullName>
    </recommendedName>
</protein>
<dbReference type="Gene3D" id="1.20.1250.20">
    <property type="entry name" value="MFS general substrate transporter like domains"/>
    <property type="match status" value="1"/>
</dbReference>
<keyword evidence="7 8" id="KW-0472">Membrane</keyword>
<keyword evidence="3 8" id="KW-0812">Transmembrane</keyword>
<dbReference type="GO" id="GO:0005524">
    <property type="term" value="F:ATP binding"/>
    <property type="evidence" value="ECO:0007669"/>
    <property type="project" value="UniProtKB-KW"/>
</dbReference>
<evidence type="ECO:0000256" key="1">
    <source>
        <dbReference type="ARBA" id="ARBA00004141"/>
    </source>
</evidence>
<dbReference type="Proteomes" id="UP000739538">
    <property type="component" value="Unassembled WGS sequence"/>
</dbReference>
<feature type="transmembrane region" description="Helical" evidence="8">
    <location>
        <begin position="446"/>
        <end position="466"/>
    </location>
</feature>
<dbReference type="PANTHER" id="PTHR43596:SF1">
    <property type="entry name" value="ADP,ATP CARRIER PROTEIN"/>
    <property type="match status" value="1"/>
</dbReference>
<feature type="transmembrane region" description="Helical" evidence="8">
    <location>
        <begin position="264"/>
        <end position="280"/>
    </location>
</feature>
<evidence type="ECO:0000313" key="10">
    <source>
        <dbReference type="EMBL" id="MCA9757394.1"/>
    </source>
</evidence>
<feature type="transmembrane region" description="Helical" evidence="8">
    <location>
        <begin position="71"/>
        <end position="90"/>
    </location>
</feature>
<feature type="transmembrane region" description="Helical" evidence="8">
    <location>
        <begin position="33"/>
        <end position="51"/>
    </location>
</feature>
<comment type="caution">
    <text evidence="10">The sequence shown here is derived from an EMBL/GenBank/DDBJ whole genome shotgun (WGS) entry which is preliminary data.</text>
</comment>